<dbReference type="InterPro" id="IPR027379">
    <property type="entry name" value="CLS_N"/>
</dbReference>
<sequence length="78" mass="8812">MAKQSWVEVKEQLDELPPWQKAGALVVAPLEIILTVAAAVDLVRRPSAQIRGPKALWWLGIFVQPIGPIAYLKWARRR</sequence>
<proteinExistence type="predicted"/>
<keyword evidence="5 6" id="KW-0472">Membrane</keyword>
<keyword evidence="4 6" id="KW-1133">Transmembrane helix</keyword>
<organism evidence="8 9">
    <name type="scientific">Actinoplanes friuliensis DSM 7358</name>
    <dbReference type="NCBI Taxonomy" id="1246995"/>
    <lineage>
        <taxon>Bacteria</taxon>
        <taxon>Bacillati</taxon>
        <taxon>Actinomycetota</taxon>
        <taxon>Actinomycetes</taxon>
        <taxon>Micromonosporales</taxon>
        <taxon>Micromonosporaceae</taxon>
        <taxon>Actinoplanes</taxon>
    </lineage>
</organism>
<name>U5VWX0_9ACTN</name>
<evidence type="ECO:0000256" key="4">
    <source>
        <dbReference type="ARBA" id="ARBA00022989"/>
    </source>
</evidence>
<dbReference type="Pfam" id="PF13396">
    <property type="entry name" value="PLDc_N"/>
    <property type="match status" value="1"/>
</dbReference>
<accession>U5VWX0</accession>
<protein>
    <recommendedName>
        <fullName evidence="7">Cardiolipin synthase N-terminal domain-containing protein</fullName>
    </recommendedName>
</protein>
<keyword evidence="9" id="KW-1185">Reference proteome</keyword>
<reference evidence="8 9" key="1">
    <citation type="journal article" date="2014" name="J. Biotechnol.">
        <title>Complete genome sequence of the actinobacterium Actinoplanes friuliensis HAG 010964, producer of the lipopeptide antibiotic friulimycin.</title>
        <authorList>
            <person name="Ruckert C."/>
            <person name="Szczepanowski R."/>
            <person name="Albersmeier A."/>
            <person name="Goesmann A."/>
            <person name="Fischer N."/>
            <person name="Steinkamper A."/>
            <person name="Puhler A."/>
            <person name="Biener R."/>
            <person name="Schwartz D."/>
            <person name="Kalinowski J."/>
        </authorList>
    </citation>
    <scope>NUCLEOTIDE SEQUENCE [LARGE SCALE GENOMIC DNA]</scope>
    <source>
        <strain evidence="8 9">DSM 7358</strain>
    </source>
</reference>
<evidence type="ECO:0000256" key="2">
    <source>
        <dbReference type="ARBA" id="ARBA00022475"/>
    </source>
</evidence>
<evidence type="ECO:0000256" key="6">
    <source>
        <dbReference type="SAM" id="Phobius"/>
    </source>
</evidence>
<dbReference type="KEGG" id="afs:AFR_09605"/>
<dbReference type="AlphaFoldDB" id="U5VWX0"/>
<evidence type="ECO:0000313" key="9">
    <source>
        <dbReference type="Proteomes" id="UP000017746"/>
    </source>
</evidence>
<evidence type="ECO:0000256" key="1">
    <source>
        <dbReference type="ARBA" id="ARBA00004651"/>
    </source>
</evidence>
<gene>
    <name evidence="8" type="ORF">AFR_09605</name>
</gene>
<dbReference type="GO" id="GO:0005886">
    <property type="term" value="C:plasma membrane"/>
    <property type="evidence" value="ECO:0007669"/>
    <property type="project" value="UniProtKB-SubCell"/>
</dbReference>
<comment type="subcellular location">
    <subcellularLocation>
        <location evidence="1">Cell membrane</location>
        <topology evidence="1">Multi-pass membrane protein</topology>
    </subcellularLocation>
</comment>
<evidence type="ECO:0000256" key="3">
    <source>
        <dbReference type="ARBA" id="ARBA00022692"/>
    </source>
</evidence>
<feature type="transmembrane region" description="Helical" evidence="6">
    <location>
        <begin position="22"/>
        <end position="43"/>
    </location>
</feature>
<evidence type="ECO:0000259" key="7">
    <source>
        <dbReference type="Pfam" id="PF13396"/>
    </source>
</evidence>
<evidence type="ECO:0000313" key="8">
    <source>
        <dbReference type="EMBL" id="AGZ40210.1"/>
    </source>
</evidence>
<dbReference type="Proteomes" id="UP000017746">
    <property type="component" value="Chromosome"/>
</dbReference>
<dbReference type="PATRIC" id="fig|1246995.3.peg.1958"/>
<feature type="domain" description="Cardiolipin synthase N-terminal" evidence="7">
    <location>
        <begin position="33"/>
        <end position="74"/>
    </location>
</feature>
<dbReference type="HOGENOM" id="CLU_176001_2_0_11"/>
<keyword evidence="3 6" id="KW-0812">Transmembrane</keyword>
<dbReference type="RefSeq" id="WP_023359865.1">
    <property type="nucleotide sequence ID" value="NC_022657.1"/>
</dbReference>
<keyword evidence="2" id="KW-1003">Cell membrane</keyword>
<dbReference type="EMBL" id="CP006272">
    <property type="protein sequence ID" value="AGZ40210.1"/>
    <property type="molecule type" value="Genomic_DNA"/>
</dbReference>
<evidence type="ECO:0000256" key="5">
    <source>
        <dbReference type="ARBA" id="ARBA00023136"/>
    </source>
</evidence>
<feature type="transmembrane region" description="Helical" evidence="6">
    <location>
        <begin position="55"/>
        <end position="74"/>
    </location>
</feature>
<dbReference type="STRING" id="1246995.AFR_09605"/>